<feature type="transmembrane region" description="Helical" evidence="1">
    <location>
        <begin position="55"/>
        <end position="76"/>
    </location>
</feature>
<protein>
    <recommendedName>
        <fullName evidence="4">Alkaline shock response membrane anchor protein AmaP</fullName>
    </recommendedName>
</protein>
<organism evidence="2 3">
    <name type="scientific">Rhodococcus erythropolis</name>
    <name type="common">Arthrobacter picolinophilus</name>
    <dbReference type="NCBI Taxonomy" id="1833"/>
    <lineage>
        <taxon>Bacteria</taxon>
        <taxon>Bacillati</taxon>
        <taxon>Actinomycetota</taxon>
        <taxon>Actinomycetes</taxon>
        <taxon>Mycobacteriales</taxon>
        <taxon>Nocardiaceae</taxon>
        <taxon>Rhodococcus</taxon>
        <taxon>Rhodococcus erythropolis group</taxon>
    </lineage>
</organism>
<evidence type="ECO:0000256" key="1">
    <source>
        <dbReference type="SAM" id="Phobius"/>
    </source>
</evidence>
<evidence type="ECO:0008006" key="4">
    <source>
        <dbReference type="Google" id="ProtNLM"/>
    </source>
</evidence>
<name>A0A0C2VRS7_RHOER</name>
<feature type="transmembrane region" description="Helical" evidence="1">
    <location>
        <begin position="12"/>
        <end position="30"/>
    </location>
</feature>
<keyword evidence="1" id="KW-1133">Transmembrane helix</keyword>
<reference evidence="2 3" key="1">
    <citation type="journal article" date="2017" name="Poromechanics V (2013)">
        <title>Genomic Characterization of the Arsenic-Tolerant Actinobacterium, &lt;i&gt;Rhodococcus erythropolis&lt;/i&gt; S43.</title>
        <authorList>
            <person name="Retamal-Morales G."/>
            <person name="Mehnert M."/>
            <person name="Schwabe R."/>
            <person name="Tischler D."/>
            <person name="Schloemann M."/>
            <person name="Levican G.J."/>
        </authorList>
    </citation>
    <scope>NUCLEOTIDE SEQUENCE [LARGE SCALE GENOMIC DNA]</scope>
    <source>
        <strain evidence="2 3">S43</strain>
    </source>
</reference>
<sequence>MTRTATAMDRVATCVVGMLAIALGVAAILWNRDVIKDFPARIEIPWAEDLVDHSWWPWAVGAGGVLLVLLALRWLIAHVPLRRVKEITVPGSNSHNSITADLGAVAEGASASLEDFDEVSRVRGKALLDRGVRTIDLRVTLRRSVVSGSETLSEFISRVTDTGDQVESMVGDPSVATRTHIAVESAKRDEPRTL</sequence>
<evidence type="ECO:0000313" key="2">
    <source>
        <dbReference type="EMBL" id="KAB2587347.1"/>
    </source>
</evidence>
<evidence type="ECO:0000313" key="3">
    <source>
        <dbReference type="Proteomes" id="UP000325576"/>
    </source>
</evidence>
<proteinExistence type="predicted"/>
<keyword evidence="1" id="KW-0472">Membrane</keyword>
<dbReference type="RefSeq" id="WP_042951018.1">
    <property type="nucleotide sequence ID" value="NZ_JAGYWG010000003.1"/>
</dbReference>
<keyword evidence="1" id="KW-0812">Transmembrane</keyword>
<dbReference type="Proteomes" id="UP000325576">
    <property type="component" value="Unassembled WGS sequence"/>
</dbReference>
<accession>A0A0C2VRS7</accession>
<comment type="caution">
    <text evidence="2">The sequence shown here is derived from an EMBL/GenBank/DDBJ whole genome shotgun (WGS) entry which is preliminary data.</text>
</comment>
<dbReference type="EMBL" id="MRBO01000011">
    <property type="protein sequence ID" value="KAB2587347.1"/>
    <property type="molecule type" value="Genomic_DNA"/>
</dbReference>
<dbReference type="AlphaFoldDB" id="A0A0C2VRS7"/>
<gene>
    <name evidence="2" type="ORF">BS297_00390</name>
</gene>